<proteinExistence type="predicted"/>
<feature type="transmembrane region" description="Helical" evidence="7">
    <location>
        <begin position="276"/>
        <end position="300"/>
    </location>
</feature>
<feature type="transmembrane region" description="Helical" evidence="7">
    <location>
        <begin position="407"/>
        <end position="424"/>
    </location>
</feature>
<evidence type="ECO:0000256" key="2">
    <source>
        <dbReference type="ARBA" id="ARBA00022448"/>
    </source>
</evidence>
<dbReference type="SUPFAM" id="SSF103473">
    <property type="entry name" value="MFS general substrate transporter"/>
    <property type="match status" value="1"/>
</dbReference>
<sequence length="597" mass="64459">MSTFDTSDPEAVRRRRAAKRATGDNDNRDAPVIVEEPKADVAEAGEPLQPTRQRRRRPWQTPVEPPASLPAPAPYVPRHPFVALCYAATSVMIAITYGLGLNFVNANLLQVSGEFSATTNEAVWLTAAYMAPNVSLSLLLVKIRAQYGLRQFAELAIVIFIVVNGLHLFTHDLGTAIVARFFAGVAAAPMSTLSLLYILECFPPERKMTIGMPMAMINIGLGSPIARLISPALLDLGGWQPIYLLEVGLALISLALIYTLPLTSPPKVKVLGFMDVVSYLFLAVGFGTLAIVLSVGRYYWWLEAPWLGWLLVASIVCLVTVAVIELNRKYPLLDIKWLSSPEILHFAGVLLMFRVLMTEQSSGISGFFQQAGLLNDQQTTLYAIILCATIAGGVACAAVLKPGREPAIHVVALCLMAIGAFMDSRLTSQTRPEQMYVSQALIAVASSLFLAPALAMGFVNALKKGMNYMLSFVVVFLFTQSIGGLIGSAIFGTLVILREKFHSAGIVEHLAMTNPAVAQRISQLGGAYSHVLTDPVLRQAEGVALLAQQATQEAYARAYGDVFLLIAIASAFAVAVLVLRMAWRQLGTLLRSAAVAA</sequence>
<feature type="transmembrane region" description="Helical" evidence="7">
    <location>
        <begin position="152"/>
        <end position="170"/>
    </location>
</feature>
<comment type="subcellular location">
    <subcellularLocation>
        <location evidence="1">Endomembrane system</location>
        <topology evidence="1">Multi-pass membrane protein</topology>
    </subcellularLocation>
</comment>
<feature type="transmembrane region" description="Helical" evidence="7">
    <location>
        <begin position="436"/>
        <end position="458"/>
    </location>
</feature>
<evidence type="ECO:0000256" key="1">
    <source>
        <dbReference type="ARBA" id="ARBA00004127"/>
    </source>
</evidence>
<feature type="compositionally biased region" description="Basic and acidic residues" evidence="6">
    <location>
        <begin position="21"/>
        <end position="41"/>
    </location>
</feature>
<evidence type="ECO:0000256" key="5">
    <source>
        <dbReference type="ARBA" id="ARBA00023136"/>
    </source>
</evidence>
<evidence type="ECO:0000313" key="10">
    <source>
        <dbReference type="Proteomes" id="UP001548832"/>
    </source>
</evidence>
<dbReference type="EMBL" id="JBEWSZ010000002">
    <property type="protein sequence ID" value="MET2830795.1"/>
    <property type="molecule type" value="Genomic_DNA"/>
</dbReference>
<dbReference type="PROSITE" id="PS50850">
    <property type="entry name" value="MFS"/>
    <property type="match status" value="1"/>
</dbReference>
<name>A0ABV2DL25_9HYPH</name>
<feature type="transmembrane region" description="Helical" evidence="7">
    <location>
        <begin position="210"/>
        <end position="230"/>
    </location>
</feature>
<evidence type="ECO:0000259" key="8">
    <source>
        <dbReference type="PROSITE" id="PS50850"/>
    </source>
</evidence>
<evidence type="ECO:0000256" key="7">
    <source>
        <dbReference type="SAM" id="Phobius"/>
    </source>
</evidence>
<evidence type="ECO:0000256" key="3">
    <source>
        <dbReference type="ARBA" id="ARBA00022692"/>
    </source>
</evidence>
<comment type="caution">
    <text evidence="9">The sequence shown here is derived from an EMBL/GenBank/DDBJ whole genome shotgun (WGS) entry which is preliminary data.</text>
</comment>
<keyword evidence="2" id="KW-0813">Transport</keyword>
<feature type="region of interest" description="Disordered" evidence="6">
    <location>
        <begin position="1"/>
        <end position="67"/>
    </location>
</feature>
<feature type="transmembrane region" description="Helical" evidence="7">
    <location>
        <begin position="242"/>
        <end position="264"/>
    </location>
</feature>
<feature type="transmembrane region" description="Helical" evidence="7">
    <location>
        <begin position="81"/>
        <end position="102"/>
    </location>
</feature>
<feature type="transmembrane region" description="Helical" evidence="7">
    <location>
        <begin position="176"/>
        <end position="198"/>
    </location>
</feature>
<keyword evidence="5 7" id="KW-0472">Membrane</keyword>
<feature type="transmembrane region" description="Helical" evidence="7">
    <location>
        <begin position="562"/>
        <end position="583"/>
    </location>
</feature>
<keyword evidence="10" id="KW-1185">Reference proteome</keyword>
<feature type="transmembrane region" description="Helical" evidence="7">
    <location>
        <begin position="381"/>
        <end position="400"/>
    </location>
</feature>
<feature type="transmembrane region" description="Helical" evidence="7">
    <location>
        <begin position="122"/>
        <end position="140"/>
    </location>
</feature>
<dbReference type="Gene3D" id="1.20.1250.20">
    <property type="entry name" value="MFS general substrate transporter like domains"/>
    <property type="match status" value="1"/>
</dbReference>
<gene>
    <name evidence="9" type="ORF">ABVQ20_27785</name>
</gene>
<protein>
    <submittedName>
        <fullName evidence="9">MFS transporter</fullName>
    </submittedName>
</protein>
<dbReference type="InterPro" id="IPR020846">
    <property type="entry name" value="MFS_dom"/>
</dbReference>
<dbReference type="RefSeq" id="WP_354462854.1">
    <property type="nucleotide sequence ID" value="NZ_JBEWSZ010000002.1"/>
</dbReference>
<feature type="transmembrane region" description="Helical" evidence="7">
    <location>
        <begin position="306"/>
        <end position="326"/>
    </location>
</feature>
<feature type="transmembrane region" description="Helical" evidence="7">
    <location>
        <begin position="470"/>
        <end position="497"/>
    </location>
</feature>
<keyword evidence="3 7" id="KW-0812">Transmembrane</keyword>
<keyword evidence="4 7" id="KW-1133">Transmembrane helix</keyword>
<dbReference type="InterPro" id="IPR036259">
    <property type="entry name" value="MFS_trans_sf"/>
</dbReference>
<evidence type="ECO:0000256" key="6">
    <source>
        <dbReference type="SAM" id="MobiDB-lite"/>
    </source>
</evidence>
<dbReference type="PANTHER" id="PTHR23501:SF191">
    <property type="entry name" value="VACUOLAR BASIC AMINO ACID TRANSPORTER 4"/>
    <property type="match status" value="1"/>
</dbReference>
<evidence type="ECO:0000313" key="9">
    <source>
        <dbReference type="EMBL" id="MET2830795.1"/>
    </source>
</evidence>
<organism evidence="9 10">
    <name type="scientific">Mesorhizobium shangrilense</name>
    <dbReference type="NCBI Taxonomy" id="460060"/>
    <lineage>
        <taxon>Bacteria</taxon>
        <taxon>Pseudomonadati</taxon>
        <taxon>Pseudomonadota</taxon>
        <taxon>Alphaproteobacteria</taxon>
        <taxon>Hyphomicrobiales</taxon>
        <taxon>Phyllobacteriaceae</taxon>
        <taxon>Mesorhizobium</taxon>
    </lineage>
</organism>
<dbReference type="Pfam" id="PF07690">
    <property type="entry name" value="MFS_1"/>
    <property type="match status" value="1"/>
</dbReference>
<feature type="domain" description="Major facilitator superfamily (MFS) profile" evidence="8">
    <location>
        <begin position="86"/>
        <end position="585"/>
    </location>
</feature>
<reference evidence="9 10" key="1">
    <citation type="submission" date="2024-06" db="EMBL/GenBank/DDBJ databases">
        <authorList>
            <person name="Kim D.-U."/>
        </authorList>
    </citation>
    <scope>NUCLEOTIDE SEQUENCE [LARGE SCALE GENOMIC DNA]</scope>
    <source>
        <strain evidence="9 10">KACC15460</strain>
    </source>
</reference>
<dbReference type="InterPro" id="IPR011701">
    <property type="entry name" value="MFS"/>
</dbReference>
<dbReference type="PANTHER" id="PTHR23501">
    <property type="entry name" value="MAJOR FACILITATOR SUPERFAMILY"/>
    <property type="match status" value="1"/>
</dbReference>
<evidence type="ECO:0000256" key="4">
    <source>
        <dbReference type="ARBA" id="ARBA00022989"/>
    </source>
</evidence>
<dbReference type="Proteomes" id="UP001548832">
    <property type="component" value="Unassembled WGS sequence"/>
</dbReference>
<accession>A0ABV2DL25</accession>